<dbReference type="Pfam" id="PF00076">
    <property type="entry name" value="RRM_1"/>
    <property type="match status" value="1"/>
</dbReference>
<feature type="domain" description="RRM" evidence="1">
    <location>
        <begin position="1"/>
        <end position="79"/>
    </location>
</feature>
<evidence type="ECO:0000313" key="3">
    <source>
        <dbReference type="Proteomes" id="UP001485459"/>
    </source>
</evidence>
<dbReference type="InterPro" id="IPR000504">
    <property type="entry name" value="RRM_dom"/>
</dbReference>
<dbReference type="EMBL" id="CP149822">
    <property type="protein sequence ID" value="WZN40885.1"/>
    <property type="molecule type" value="Genomic_DNA"/>
</dbReference>
<gene>
    <name evidence="2" type="ORF">WJU16_23255</name>
</gene>
<dbReference type="InterPro" id="IPR035979">
    <property type="entry name" value="RBD_domain_sf"/>
</dbReference>
<dbReference type="Gene3D" id="3.30.70.330">
    <property type="match status" value="1"/>
</dbReference>
<name>A0ABZ2YN30_9BACT</name>
<evidence type="ECO:0000259" key="1">
    <source>
        <dbReference type="PROSITE" id="PS50102"/>
    </source>
</evidence>
<evidence type="ECO:0000313" key="2">
    <source>
        <dbReference type="EMBL" id="WZN40885.1"/>
    </source>
</evidence>
<dbReference type="SMART" id="SM00361">
    <property type="entry name" value="RRM_1"/>
    <property type="match status" value="1"/>
</dbReference>
<reference evidence="3" key="1">
    <citation type="submission" date="2024-03" db="EMBL/GenBank/DDBJ databases">
        <title>Chitinophaga horti sp. nov., isolated from garden soil.</title>
        <authorList>
            <person name="Lee D.S."/>
            <person name="Han D.M."/>
            <person name="Baek J.H."/>
            <person name="Choi D.G."/>
            <person name="Jeon J.H."/>
            <person name="Jeon C.O."/>
        </authorList>
    </citation>
    <scope>NUCLEOTIDE SEQUENCE [LARGE SCALE GENOMIC DNA]</scope>
    <source>
        <strain evidence="3">GPA1</strain>
    </source>
</reference>
<organism evidence="2 3">
    <name type="scientific">Chitinophaga pollutisoli</name>
    <dbReference type="NCBI Taxonomy" id="3133966"/>
    <lineage>
        <taxon>Bacteria</taxon>
        <taxon>Pseudomonadati</taxon>
        <taxon>Bacteroidota</taxon>
        <taxon>Chitinophagia</taxon>
        <taxon>Chitinophagales</taxon>
        <taxon>Chitinophagaceae</taxon>
        <taxon>Chitinophaga</taxon>
    </lineage>
</organism>
<dbReference type="InterPro" id="IPR050441">
    <property type="entry name" value="RBM"/>
</dbReference>
<dbReference type="SMART" id="SM00360">
    <property type="entry name" value="RRM"/>
    <property type="match status" value="1"/>
</dbReference>
<accession>A0ABZ2YN30</accession>
<keyword evidence="3" id="KW-1185">Reference proteome</keyword>
<dbReference type="SUPFAM" id="SSF54928">
    <property type="entry name" value="RNA-binding domain, RBD"/>
    <property type="match status" value="1"/>
</dbReference>
<dbReference type="RefSeq" id="WP_341835750.1">
    <property type="nucleotide sequence ID" value="NZ_CP149822.1"/>
</dbReference>
<dbReference type="Proteomes" id="UP001485459">
    <property type="component" value="Chromosome"/>
</dbReference>
<sequence length="95" mass="10993">MNLYVSNLMTQLRDEELFDIFSPFGRVESCKIIVDRYTGVSRGFGFVEMPEREEALTAIRELEGKAIEGRQISVSEAKPRVERDRFDRGGGDRRY</sequence>
<dbReference type="InterPro" id="IPR003954">
    <property type="entry name" value="RRM_euk-type"/>
</dbReference>
<protein>
    <submittedName>
        <fullName evidence="2">RNA-binding protein</fullName>
    </submittedName>
</protein>
<proteinExistence type="predicted"/>
<dbReference type="PANTHER" id="PTHR48034">
    <property type="entry name" value="TRANSFORMER-2 SEX-DETERMINING PROTEIN-RELATED"/>
    <property type="match status" value="1"/>
</dbReference>
<dbReference type="InterPro" id="IPR012677">
    <property type="entry name" value="Nucleotide-bd_a/b_plait_sf"/>
</dbReference>
<dbReference type="PROSITE" id="PS50102">
    <property type="entry name" value="RRM"/>
    <property type="match status" value="1"/>
</dbReference>